<organism evidence="1 2">
    <name type="scientific">Holtiella tumoricola</name>
    <dbReference type="NCBI Taxonomy" id="3018743"/>
    <lineage>
        <taxon>Bacteria</taxon>
        <taxon>Bacillati</taxon>
        <taxon>Bacillota</taxon>
        <taxon>Clostridia</taxon>
        <taxon>Lachnospirales</taxon>
        <taxon>Cellulosilyticaceae</taxon>
        <taxon>Holtiella</taxon>
    </lineage>
</organism>
<comment type="caution">
    <text evidence="1">The sequence shown here is derived from an EMBL/GenBank/DDBJ whole genome shotgun (WGS) entry which is preliminary data.</text>
</comment>
<dbReference type="EMBL" id="JAQIFT010000006">
    <property type="protein sequence ID" value="MDA3730019.1"/>
    <property type="molecule type" value="Genomic_DNA"/>
</dbReference>
<reference evidence="1" key="1">
    <citation type="journal article" date="2023" name="Int. J. Syst. Evol. Microbiol.">
        <title>&lt;i&gt;Holtiella tumoricola&lt;/i&gt; gen. nov. sp. nov., isolated from a human clinical sample.</title>
        <authorList>
            <person name="Allen-Vercoe E."/>
            <person name="Daigneault M.C."/>
            <person name="Vancuren S.J."/>
            <person name="Cochrane K."/>
            <person name="O'Neal L.L."/>
            <person name="Sankaranarayanan K."/>
            <person name="Lawson P.A."/>
        </authorList>
    </citation>
    <scope>NUCLEOTIDE SEQUENCE</scope>
    <source>
        <strain evidence="1">CC70A</strain>
    </source>
</reference>
<dbReference type="AlphaFoldDB" id="A0AA42DJG4"/>
<accession>A0AA42DJG4</accession>
<proteinExistence type="predicted"/>
<protein>
    <submittedName>
        <fullName evidence="1">Uncharacterized protein</fullName>
    </submittedName>
</protein>
<name>A0AA42DJG4_9FIRM</name>
<dbReference type="Proteomes" id="UP001169242">
    <property type="component" value="Unassembled WGS sequence"/>
</dbReference>
<gene>
    <name evidence="1" type="ORF">PBV87_00630</name>
</gene>
<evidence type="ECO:0000313" key="2">
    <source>
        <dbReference type="Proteomes" id="UP001169242"/>
    </source>
</evidence>
<evidence type="ECO:0000313" key="1">
    <source>
        <dbReference type="EMBL" id="MDA3730019.1"/>
    </source>
</evidence>
<dbReference type="RefSeq" id="WP_053984921.1">
    <property type="nucleotide sequence ID" value="NZ_JAQIFT010000006.1"/>
</dbReference>
<sequence length="77" mass="8934">MQEEIKCNCCGQPIKKPDGRNCEDYLQVEKTWGYFSSKDLTSDSFIICEACYNKWIKTFAIPIKEAPVLEIFTTEDE</sequence>
<keyword evidence="2" id="KW-1185">Reference proteome</keyword>